<dbReference type="InterPro" id="IPR004244">
    <property type="entry name" value="Transposase_22"/>
</dbReference>
<evidence type="ECO:0008006" key="5">
    <source>
        <dbReference type="Google" id="ProtNLM"/>
    </source>
</evidence>
<evidence type="ECO:0000256" key="1">
    <source>
        <dbReference type="SAM" id="Coils"/>
    </source>
</evidence>
<organism evidence="3 4">
    <name type="scientific">Poecilia formosa</name>
    <name type="common">Amazon molly</name>
    <name type="synonym">Limia formosa</name>
    <dbReference type="NCBI Taxonomy" id="48698"/>
    <lineage>
        <taxon>Eukaryota</taxon>
        <taxon>Metazoa</taxon>
        <taxon>Chordata</taxon>
        <taxon>Craniata</taxon>
        <taxon>Vertebrata</taxon>
        <taxon>Euteleostomi</taxon>
        <taxon>Actinopterygii</taxon>
        <taxon>Neopterygii</taxon>
        <taxon>Teleostei</taxon>
        <taxon>Neoteleostei</taxon>
        <taxon>Acanthomorphata</taxon>
        <taxon>Ovalentaria</taxon>
        <taxon>Atherinomorphae</taxon>
        <taxon>Cyprinodontiformes</taxon>
        <taxon>Poeciliidae</taxon>
        <taxon>Poeciliinae</taxon>
        <taxon>Poecilia</taxon>
    </lineage>
</organism>
<reference evidence="3" key="2">
    <citation type="submission" date="2025-08" db="UniProtKB">
        <authorList>
            <consortium name="Ensembl"/>
        </authorList>
    </citation>
    <scope>IDENTIFICATION</scope>
</reference>
<keyword evidence="4" id="KW-1185">Reference proteome</keyword>
<dbReference type="Ensembl" id="ENSPFOT00000011640.1">
    <property type="protein sequence ID" value="ENSPFOP00000011624.1"/>
    <property type="gene ID" value="ENSPFOG00000011649.1"/>
</dbReference>
<proteinExistence type="predicted"/>
<dbReference type="STRING" id="48698.ENSPFOP00000011624"/>
<sequence>PKVNLERIFREIQEFRQENKQHLDALKEDINKANQRIEEAEERIVVAEARLDRVKLAVRSMLKTQIQNEDKLVDQEARARRKNIWIFKIPENEEQGKLMIEYVEKLLREKLNLPDSYELGIERKHRALAPEPTGAAKPRSIGVQFLRYCTKEEILRKAWEKKEIYVNNQRLYFDHDYPPEYNEAKRVLREKKIRFQTPYPAKLHIFYKDETHSTEATKDMQDRGFAVQVISPCQDLMKLLEGEPWRVRERKKRSAGAAHRTKLQAFRRHPQSE</sequence>
<dbReference type="OMA" id="LMIEYVE"/>
<evidence type="ECO:0000256" key="2">
    <source>
        <dbReference type="SAM" id="MobiDB-lite"/>
    </source>
</evidence>
<dbReference type="PANTHER" id="PTHR11505">
    <property type="entry name" value="L1 TRANSPOSABLE ELEMENT-RELATED"/>
    <property type="match status" value="1"/>
</dbReference>
<feature type="coiled-coil region" evidence="1">
    <location>
        <begin position="5"/>
        <end position="57"/>
    </location>
</feature>
<dbReference type="EMBL" id="AYCK01013734">
    <property type="status" value="NOT_ANNOTATED_CDS"/>
    <property type="molecule type" value="Genomic_DNA"/>
</dbReference>
<protein>
    <recommendedName>
        <fullName evidence="5">L1 transposable element RRM domain-containing protein</fullName>
    </recommendedName>
</protein>
<keyword evidence="1" id="KW-0175">Coiled coil</keyword>
<dbReference type="AlphaFoldDB" id="A0A087Y0S1"/>
<feature type="region of interest" description="Disordered" evidence="2">
    <location>
        <begin position="249"/>
        <end position="273"/>
    </location>
</feature>
<evidence type="ECO:0000313" key="3">
    <source>
        <dbReference type="Ensembl" id="ENSPFOP00000011624.1"/>
    </source>
</evidence>
<accession>A0A087Y0S1</accession>
<reference evidence="3" key="3">
    <citation type="submission" date="2025-09" db="UniProtKB">
        <authorList>
            <consortium name="Ensembl"/>
        </authorList>
    </citation>
    <scope>IDENTIFICATION</scope>
</reference>
<dbReference type="Gene3D" id="3.30.70.1820">
    <property type="entry name" value="L1 transposable element, RRM domain"/>
    <property type="match status" value="1"/>
</dbReference>
<dbReference type="Proteomes" id="UP000028760">
    <property type="component" value="Unassembled WGS sequence"/>
</dbReference>
<evidence type="ECO:0000313" key="4">
    <source>
        <dbReference type="Proteomes" id="UP000028760"/>
    </source>
</evidence>
<name>A0A087Y0S1_POEFO</name>
<dbReference type="GeneTree" id="ENSGT00940000160789"/>
<reference evidence="4" key="1">
    <citation type="submission" date="2013-10" db="EMBL/GenBank/DDBJ databases">
        <authorList>
            <person name="Schartl M."/>
            <person name="Warren W."/>
        </authorList>
    </citation>
    <scope>NUCLEOTIDE SEQUENCE [LARGE SCALE GENOMIC DNA]</scope>
    <source>
        <strain evidence="4">female</strain>
    </source>
</reference>